<dbReference type="AlphaFoldDB" id="A0A5C3QER2"/>
<gene>
    <name evidence="1" type="ORF">BDV98DRAFT_622711</name>
</gene>
<feature type="non-terminal residue" evidence="1">
    <location>
        <position position="1"/>
    </location>
</feature>
<sequence>NNDTQVSTSRCQQQQPVLPIDSPDSLLCKPRYCTMGTNPGPTPQNPAPAPTQTMTGYIKQISIPTDSALTTDALSLSDCNWGTWSPKFLKATSGYGAANMYALGQISVPTAGTVNKFFFNINNVVVVAAMICSVAKLEEDYLEDRKGKNGNKMLAVEAWGWLTERHKSLGITSVVEAFKDILLAKYSSSTEFSVTTHFIKNCMADIIRNSYPNANAFIKITMTLATEENLKGIYNFSIDKYAAGGVYPTSILEEHLNLEWDTKSKKLKDAKVNDNLETVLATTSSKGKMCKCKNHNTTNCNTKGGGADRLTNKEVKAKKAADAHACPKKCIWKPPKGTIYHFVDGNNGKTIASIQPEEAHIAAIFATPANVTPAQIQKVINDKCFLVDVSNINLGTFRKALPDYLP</sequence>
<reference evidence="1 2" key="1">
    <citation type="journal article" date="2019" name="Nat. Ecol. Evol.">
        <title>Megaphylogeny resolves global patterns of mushroom evolution.</title>
        <authorList>
            <person name="Varga T."/>
            <person name="Krizsan K."/>
            <person name="Foldi C."/>
            <person name="Dima B."/>
            <person name="Sanchez-Garcia M."/>
            <person name="Sanchez-Ramirez S."/>
            <person name="Szollosi G.J."/>
            <person name="Szarkandi J.G."/>
            <person name="Papp V."/>
            <person name="Albert L."/>
            <person name="Andreopoulos W."/>
            <person name="Angelini C."/>
            <person name="Antonin V."/>
            <person name="Barry K.W."/>
            <person name="Bougher N.L."/>
            <person name="Buchanan P."/>
            <person name="Buyck B."/>
            <person name="Bense V."/>
            <person name="Catcheside P."/>
            <person name="Chovatia M."/>
            <person name="Cooper J."/>
            <person name="Damon W."/>
            <person name="Desjardin D."/>
            <person name="Finy P."/>
            <person name="Geml J."/>
            <person name="Haridas S."/>
            <person name="Hughes K."/>
            <person name="Justo A."/>
            <person name="Karasinski D."/>
            <person name="Kautmanova I."/>
            <person name="Kiss B."/>
            <person name="Kocsube S."/>
            <person name="Kotiranta H."/>
            <person name="LaButti K.M."/>
            <person name="Lechner B.E."/>
            <person name="Liimatainen K."/>
            <person name="Lipzen A."/>
            <person name="Lukacs Z."/>
            <person name="Mihaltcheva S."/>
            <person name="Morgado L.N."/>
            <person name="Niskanen T."/>
            <person name="Noordeloos M.E."/>
            <person name="Ohm R.A."/>
            <person name="Ortiz-Santana B."/>
            <person name="Ovrebo C."/>
            <person name="Racz N."/>
            <person name="Riley R."/>
            <person name="Savchenko A."/>
            <person name="Shiryaev A."/>
            <person name="Soop K."/>
            <person name="Spirin V."/>
            <person name="Szebenyi C."/>
            <person name="Tomsovsky M."/>
            <person name="Tulloss R.E."/>
            <person name="Uehling J."/>
            <person name="Grigoriev I.V."/>
            <person name="Vagvolgyi C."/>
            <person name="Papp T."/>
            <person name="Martin F.M."/>
            <person name="Miettinen O."/>
            <person name="Hibbett D.S."/>
            <person name="Nagy L.G."/>
        </authorList>
    </citation>
    <scope>NUCLEOTIDE SEQUENCE [LARGE SCALE GENOMIC DNA]</scope>
    <source>
        <strain evidence="1 2">CBS 309.79</strain>
    </source>
</reference>
<evidence type="ECO:0000313" key="1">
    <source>
        <dbReference type="EMBL" id="TFL00192.1"/>
    </source>
</evidence>
<name>A0A5C3QER2_9AGAR</name>
<protein>
    <submittedName>
        <fullName evidence="1">Uncharacterized protein</fullName>
    </submittedName>
</protein>
<organism evidence="1 2">
    <name type="scientific">Pterulicium gracile</name>
    <dbReference type="NCBI Taxonomy" id="1884261"/>
    <lineage>
        <taxon>Eukaryota</taxon>
        <taxon>Fungi</taxon>
        <taxon>Dikarya</taxon>
        <taxon>Basidiomycota</taxon>
        <taxon>Agaricomycotina</taxon>
        <taxon>Agaricomycetes</taxon>
        <taxon>Agaricomycetidae</taxon>
        <taxon>Agaricales</taxon>
        <taxon>Pleurotineae</taxon>
        <taxon>Pterulaceae</taxon>
        <taxon>Pterulicium</taxon>
    </lineage>
</organism>
<evidence type="ECO:0000313" key="2">
    <source>
        <dbReference type="Proteomes" id="UP000305067"/>
    </source>
</evidence>
<dbReference type="EMBL" id="ML178830">
    <property type="protein sequence ID" value="TFL00192.1"/>
    <property type="molecule type" value="Genomic_DNA"/>
</dbReference>
<keyword evidence="2" id="KW-1185">Reference proteome</keyword>
<accession>A0A5C3QER2</accession>
<dbReference type="Proteomes" id="UP000305067">
    <property type="component" value="Unassembled WGS sequence"/>
</dbReference>
<proteinExistence type="predicted"/>